<accession>A0ACB9DSK8</accession>
<proteinExistence type="predicted"/>
<reference evidence="2" key="1">
    <citation type="journal article" date="2022" name="Mol. Ecol. Resour.">
        <title>The genomes of chicory, endive, great burdock and yacon provide insights into Asteraceae palaeo-polyploidization history and plant inulin production.</title>
        <authorList>
            <person name="Fan W."/>
            <person name="Wang S."/>
            <person name="Wang H."/>
            <person name="Wang A."/>
            <person name="Jiang F."/>
            <person name="Liu H."/>
            <person name="Zhao H."/>
            <person name="Xu D."/>
            <person name="Zhang Y."/>
        </authorList>
    </citation>
    <scope>NUCLEOTIDE SEQUENCE [LARGE SCALE GENOMIC DNA]</scope>
    <source>
        <strain evidence="2">cv. Punajuju</strain>
    </source>
</reference>
<protein>
    <submittedName>
        <fullName evidence="1">Uncharacterized protein</fullName>
    </submittedName>
</protein>
<reference evidence="1 2" key="2">
    <citation type="journal article" date="2022" name="Mol. Ecol. Resour.">
        <title>The genomes of chicory, endive, great burdock and yacon provide insights into Asteraceae paleo-polyploidization history and plant inulin production.</title>
        <authorList>
            <person name="Fan W."/>
            <person name="Wang S."/>
            <person name="Wang H."/>
            <person name="Wang A."/>
            <person name="Jiang F."/>
            <person name="Liu H."/>
            <person name="Zhao H."/>
            <person name="Xu D."/>
            <person name="Zhang Y."/>
        </authorList>
    </citation>
    <scope>NUCLEOTIDE SEQUENCE [LARGE SCALE GENOMIC DNA]</scope>
    <source>
        <strain evidence="2">cv. Punajuju</strain>
        <tissue evidence="1">Leaves</tissue>
    </source>
</reference>
<dbReference type="EMBL" id="CM042012">
    <property type="protein sequence ID" value="KAI3749552.1"/>
    <property type="molecule type" value="Genomic_DNA"/>
</dbReference>
<sequence>MEPMLSRYQNNCLHTKEQTTQEAASKDTGIDKKGTKFRTCKELLQSMRRLDEEPIPPLAPSTTTISAIVLMISSSSFISQLQSIGILEQILIEHMKDYVDLLL</sequence>
<evidence type="ECO:0000313" key="2">
    <source>
        <dbReference type="Proteomes" id="UP001055811"/>
    </source>
</evidence>
<keyword evidence="2" id="KW-1185">Reference proteome</keyword>
<comment type="caution">
    <text evidence="1">The sequence shown here is derived from an EMBL/GenBank/DDBJ whole genome shotgun (WGS) entry which is preliminary data.</text>
</comment>
<gene>
    <name evidence="1" type="ORF">L2E82_20166</name>
</gene>
<dbReference type="Proteomes" id="UP001055811">
    <property type="component" value="Linkage Group LG04"/>
</dbReference>
<organism evidence="1 2">
    <name type="scientific">Cichorium intybus</name>
    <name type="common">Chicory</name>
    <dbReference type="NCBI Taxonomy" id="13427"/>
    <lineage>
        <taxon>Eukaryota</taxon>
        <taxon>Viridiplantae</taxon>
        <taxon>Streptophyta</taxon>
        <taxon>Embryophyta</taxon>
        <taxon>Tracheophyta</taxon>
        <taxon>Spermatophyta</taxon>
        <taxon>Magnoliopsida</taxon>
        <taxon>eudicotyledons</taxon>
        <taxon>Gunneridae</taxon>
        <taxon>Pentapetalae</taxon>
        <taxon>asterids</taxon>
        <taxon>campanulids</taxon>
        <taxon>Asterales</taxon>
        <taxon>Asteraceae</taxon>
        <taxon>Cichorioideae</taxon>
        <taxon>Cichorieae</taxon>
        <taxon>Cichoriinae</taxon>
        <taxon>Cichorium</taxon>
    </lineage>
</organism>
<name>A0ACB9DSK8_CICIN</name>
<evidence type="ECO:0000313" key="1">
    <source>
        <dbReference type="EMBL" id="KAI3749552.1"/>
    </source>
</evidence>